<keyword evidence="2 5" id="KW-0732">Signal</keyword>
<dbReference type="InterPro" id="IPR026444">
    <property type="entry name" value="Secre_tail"/>
</dbReference>
<evidence type="ECO:0000256" key="5">
    <source>
        <dbReference type="SAM" id="SignalP"/>
    </source>
</evidence>
<accession>A0A444W2A2</accession>
<keyword evidence="4" id="KW-0378">Hydrolase</keyword>
<keyword evidence="3" id="KW-0677">Repeat</keyword>
<reference evidence="8 9" key="1">
    <citation type="submission" date="2014-12" db="EMBL/GenBank/DDBJ databases">
        <title>Genome sequence of Flavobacterium anhuiense RCM74.</title>
        <authorList>
            <person name="Kim J.F."/>
            <person name="Song J.Y."/>
            <person name="Kwak M.-J."/>
            <person name="Lee S.-W."/>
        </authorList>
    </citation>
    <scope>NUCLEOTIDE SEQUENCE [LARGE SCALE GENOMIC DNA]</scope>
    <source>
        <strain evidence="8 9">RCM74</strain>
    </source>
</reference>
<evidence type="ECO:0000313" key="9">
    <source>
        <dbReference type="Proteomes" id="UP000290433"/>
    </source>
</evidence>
<evidence type="ECO:0000256" key="3">
    <source>
        <dbReference type="ARBA" id="ARBA00022737"/>
    </source>
</evidence>
<dbReference type="SUPFAM" id="SSF52058">
    <property type="entry name" value="L domain-like"/>
    <property type="match status" value="4"/>
</dbReference>
<dbReference type="PANTHER" id="PTHR47566:SF1">
    <property type="entry name" value="PROTEIN NUD1"/>
    <property type="match status" value="1"/>
</dbReference>
<evidence type="ECO:0000313" key="8">
    <source>
        <dbReference type="EMBL" id="RYJ40031.1"/>
    </source>
</evidence>
<dbReference type="PROSITE" id="PS51450">
    <property type="entry name" value="LRR"/>
    <property type="match status" value="2"/>
</dbReference>
<feature type="signal peptide" evidence="5">
    <location>
        <begin position="1"/>
        <end position="20"/>
    </location>
</feature>
<dbReference type="InterPro" id="IPR052574">
    <property type="entry name" value="CDIRP"/>
</dbReference>
<name>A0A444W2A2_9FLAO</name>
<evidence type="ECO:0000256" key="1">
    <source>
        <dbReference type="ARBA" id="ARBA00022614"/>
    </source>
</evidence>
<feature type="chain" id="PRO_5018992994" evidence="5">
    <location>
        <begin position="21"/>
        <end position="1468"/>
    </location>
</feature>
<dbReference type="NCBIfam" id="TIGR04183">
    <property type="entry name" value="Por_Secre_tail"/>
    <property type="match status" value="1"/>
</dbReference>
<sequence>MKTKLLLLLFLANFSIYAQTNLVPNPGFETWVTGVPENWTIANTVNSSYNSAEGAISAMLSYTTQSPKITTEIALKGGVTYTIKFKYRYLTNNFDGTHPISLNISKNGSSASLSSSTFATNNSWTEKEASFTPDVDLSYDLSISTFSFDAASFNVLIDDVQVYVQGTEQYTSIPDENFEKKLIELGFDSDTPDGRVQTAKIAKVTYLNINNSSISDLTGIEDFKALESLFAGNNKLTSINVSNNLTLKNLDISFNQISSLDISKNTNLVFLNCNYNALPTIDVSANVNLKDINVYSNKLTAIDISKNIAVEQFSCGSNKIESLDLSNNINLQNLSCNNNSLTALNISKNTALTKLSIETNKIASLDVDQNLELSKVSASYNKLTQLNVSKNIKLTDLEVFENEITSLDVSNNALLTKLNCRYNYIEALDLSKNTALVYFDCSANKALKTLNLQNGKNDLLSSSYLNFRSNINLYCILVDDVDYANTNWKNKDASVDYTSTCTTPKYTLIPDVEFEKNLIKNAIDYELDGKVLTQKIATVESLNLSYEQVTDLTGLEDFTALKTFYCSKVNVQNFDFSHNTQLTGLFLDNNNLDAIDVSKLSKLQTLSVANNNLTTIDISNNPSLSSLTIKENKLKDLNVSNNAELTYLDCTSNRLSTLDVSNNQKLATLYVSSNALTEIDLSKNIALKEFAASANKLTNLNVTKNTNLTKIGIYLNQISNLNLSKNTALTSLDCAYNALTALDISNNKLLQSLNGNTNQITSLDISQNPDLTYISVGANKFKTVNLKNGNNVKITYLNLYNNPNLSCIQVDDVEYATANWSSEKDASASFNSDCAFYTSIPDTAFEQKLIDLGLDTDGKNGKVLTANISSLQSLDVSDSQINDLTGIQDFISLESLNADKNNLTRVDLSKNQNLVRLNIAQNQLTNLNLINNVLLQGIYCNNNVLKTLDLSKNSNLTEIYCPDNKLVSLNLKNGNNASAVEPNIKNFTNNPDLTCIQVDDADYSNTNWKNFKDATANYNSNCDYFTAIPDSKFEAKLIALGIDKDGENGKVATSSIMYVTELDLSSSSITNLDGIQDFISLNKLNAKSNQLTTLDLSKNTALTTLNVDFNTLTTLNVSSNQYLTNLSVYYNKISTLDISNNTALTSLDLSYNQLNSLDVSKLKGLTYLRVNNNQLVNLNLKNGKNELLTNSNFSCLGNSNLTCILVDDVDYANTNWSNKKDAIATYNTECTGELVLPVDNFTVETKGESCLGENNGEINIAGKASFGYSATINDKSYTFTNNALQVTSLTPGIYSIKITIPDMIFEQNFNVTIAKGATITGKSNVTSKKVDVEITEGTAPFTVFIDGTEQFQTTDTNFSVDVNKAGLIEVTTAKACEGVFAKKVTSAELGTMLLAYPNPTYGIIEIEIPGAKTETAIELYNFGGQLVSKRTYNTESGRALLNLENLPAGIYAAKIYLETPEYIKIIKK</sequence>
<feature type="domain" description="Secretion system C-terminal sorting" evidence="7">
    <location>
        <begin position="1396"/>
        <end position="1462"/>
    </location>
</feature>
<evidence type="ECO:0000259" key="7">
    <source>
        <dbReference type="Pfam" id="PF18962"/>
    </source>
</evidence>
<dbReference type="GO" id="GO:0035591">
    <property type="term" value="F:signaling adaptor activity"/>
    <property type="evidence" value="ECO:0007669"/>
    <property type="project" value="TreeGrafter"/>
</dbReference>
<gene>
    <name evidence="8" type="ORF">NU08_0787</name>
</gene>
<dbReference type="PANTHER" id="PTHR47566">
    <property type="match status" value="1"/>
</dbReference>
<dbReference type="OrthoDB" id="3179827at2"/>
<evidence type="ECO:0000256" key="4">
    <source>
        <dbReference type="ARBA" id="ARBA00022801"/>
    </source>
</evidence>
<dbReference type="SUPFAM" id="SSF49785">
    <property type="entry name" value="Galactose-binding domain-like"/>
    <property type="match status" value="1"/>
</dbReference>
<dbReference type="InterPro" id="IPR006626">
    <property type="entry name" value="PbH1"/>
</dbReference>
<comment type="caution">
    <text evidence="8">The sequence shown here is derived from an EMBL/GenBank/DDBJ whole genome shotgun (WGS) entry which is preliminary data.</text>
</comment>
<evidence type="ECO:0000256" key="2">
    <source>
        <dbReference type="ARBA" id="ARBA00022729"/>
    </source>
</evidence>
<dbReference type="InterPro" id="IPR032675">
    <property type="entry name" value="LRR_dom_sf"/>
</dbReference>
<dbReference type="SMART" id="SM00365">
    <property type="entry name" value="LRR_SD22"/>
    <property type="match status" value="9"/>
</dbReference>
<dbReference type="InterPro" id="IPR008979">
    <property type="entry name" value="Galactose-bd-like_sf"/>
</dbReference>
<dbReference type="InterPro" id="IPR003305">
    <property type="entry name" value="CenC_carb-bd"/>
</dbReference>
<dbReference type="RefSeq" id="WP_129745928.1">
    <property type="nucleotide sequence ID" value="NZ_JUIV01000002.1"/>
</dbReference>
<feature type="domain" description="CBM-cenC" evidence="6">
    <location>
        <begin position="21"/>
        <end position="136"/>
    </location>
</feature>
<dbReference type="Pfam" id="PF02018">
    <property type="entry name" value="CBM_4_9"/>
    <property type="match status" value="1"/>
</dbReference>
<dbReference type="EMBL" id="JUIV01000002">
    <property type="protein sequence ID" value="RYJ40031.1"/>
    <property type="molecule type" value="Genomic_DNA"/>
</dbReference>
<dbReference type="Proteomes" id="UP000290433">
    <property type="component" value="Unassembled WGS sequence"/>
</dbReference>
<dbReference type="InterPro" id="IPR001611">
    <property type="entry name" value="Leu-rich_rpt"/>
</dbReference>
<organism evidence="8 9">
    <name type="scientific">Flavobacterium anhuiense</name>
    <dbReference type="NCBI Taxonomy" id="459526"/>
    <lineage>
        <taxon>Bacteria</taxon>
        <taxon>Pseudomonadati</taxon>
        <taxon>Bacteroidota</taxon>
        <taxon>Flavobacteriia</taxon>
        <taxon>Flavobacteriales</taxon>
        <taxon>Flavobacteriaceae</taxon>
        <taxon>Flavobacterium</taxon>
    </lineage>
</organism>
<protein>
    <submittedName>
        <fullName evidence="8">Internalin-related protein</fullName>
    </submittedName>
</protein>
<dbReference type="SMART" id="SM00710">
    <property type="entry name" value="PbH1"/>
    <property type="match status" value="8"/>
</dbReference>
<dbReference type="GO" id="GO:0016798">
    <property type="term" value="F:hydrolase activity, acting on glycosyl bonds"/>
    <property type="evidence" value="ECO:0007669"/>
    <property type="project" value="InterPro"/>
</dbReference>
<dbReference type="SMART" id="SM00364">
    <property type="entry name" value="LRR_BAC"/>
    <property type="match status" value="10"/>
</dbReference>
<evidence type="ECO:0000259" key="6">
    <source>
        <dbReference type="Pfam" id="PF02018"/>
    </source>
</evidence>
<dbReference type="Pfam" id="PF18962">
    <property type="entry name" value="Por_Secre_tail"/>
    <property type="match status" value="1"/>
</dbReference>
<dbReference type="Gene3D" id="2.60.120.260">
    <property type="entry name" value="Galactose-binding domain-like"/>
    <property type="match status" value="1"/>
</dbReference>
<dbReference type="Gene3D" id="3.80.10.10">
    <property type="entry name" value="Ribonuclease Inhibitor"/>
    <property type="match status" value="4"/>
</dbReference>
<keyword evidence="1" id="KW-0433">Leucine-rich repeat</keyword>
<proteinExistence type="predicted"/>